<proteinExistence type="predicted"/>
<feature type="region of interest" description="Disordered" evidence="1">
    <location>
        <begin position="1"/>
        <end position="20"/>
    </location>
</feature>
<keyword evidence="3" id="KW-1185">Reference proteome</keyword>
<dbReference type="AlphaFoldDB" id="A0AAD3M662"/>
<evidence type="ECO:0000256" key="1">
    <source>
        <dbReference type="SAM" id="MobiDB-lite"/>
    </source>
</evidence>
<dbReference type="EMBL" id="BRZM01000005">
    <property type="protein sequence ID" value="GLD48262.1"/>
    <property type="molecule type" value="Genomic_DNA"/>
</dbReference>
<dbReference type="Proteomes" id="UP001279410">
    <property type="component" value="Unassembled WGS sequence"/>
</dbReference>
<accession>A0AAD3M662</accession>
<name>A0AAD3M662_LATJO</name>
<feature type="region of interest" description="Disordered" evidence="1">
    <location>
        <begin position="36"/>
        <end position="61"/>
    </location>
</feature>
<evidence type="ECO:0000313" key="3">
    <source>
        <dbReference type="Proteomes" id="UP001279410"/>
    </source>
</evidence>
<feature type="region of interest" description="Disordered" evidence="1">
    <location>
        <begin position="137"/>
        <end position="231"/>
    </location>
</feature>
<comment type="caution">
    <text evidence="2">The sequence shown here is derived from an EMBL/GenBank/DDBJ whole genome shotgun (WGS) entry which is preliminary data.</text>
</comment>
<feature type="compositionally biased region" description="Polar residues" evidence="1">
    <location>
        <begin position="10"/>
        <end position="20"/>
    </location>
</feature>
<feature type="compositionally biased region" description="Polar residues" evidence="1">
    <location>
        <begin position="215"/>
        <end position="231"/>
    </location>
</feature>
<feature type="compositionally biased region" description="Low complexity" evidence="1">
    <location>
        <begin position="151"/>
        <end position="175"/>
    </location>
</feature>
<feature type="compositionally biased region" description="Polar residues" evidence="1">
    <location>
        <begin position="37"/>
        <end position="48"/>
    </location>
</feature>
<sequence>MSQTRPPPSMKTQIHNPHSQSLNLHLRSLFSLLHRPQTGTKSPTTQVQKEAPAPTGTFPPSLYLHLTTPPTLASLLRPLHPKSTPFHVPNIGFSRPVLLRPLLHHPPPLHQTPRPASHPLHQPMAYLLSLSLPPPPPFTKPPALPRPHSPLSPHLPSLISSSPSTPEFSSATSTPKQQVFSPFPCVKQPRKSAAARNLGLYGPTSRTPTVHFPQLSRSLNRSSAAGTTGRR</sequence>
<gene>
    <name evidence="2" type="ORF">AKAME5_000226700</name>
</gene>
<evidence type="ECO:0000313" key="2">
    <source>
        <dbReference type="EMBL" id="GLD48262.1"/>
    </source>
</evidence>
<feature type="compositionally biased region" description="Pro residues" evidence="1">
    <location>
        <begin position="137"/>
        <end position="150"/>
    </location>
</feature>
<protein>
    <submittedName>
        <fullName evidence="2">TBC1 domain family member 30 isoform X1</fullName>
    </submittedName>
</protein>
<reference evidence="2" key="1">
    <citation type="submission" date="2022-08" db="EMBL/GenBank/DDBJ databases">
        <title>Genome sequencing of akame (Lates japonicus).</title>
        <authorList>
            <person name="Hashiguchi Y."/>
            <person name="Takahashi H."/>
        </authorList>
    </citation>
    <scope>NUCLEOTIDE SEQUENCE</scope>
    <source>
        <strain evidence="2">Kochi</strain>
    </source>
</reference>
<organism evidence="2 3">
    <name type="scientific">Lates japonicus</name>
    <name type="common">Japanese lates</name>
    <dbReference type="NCBI Taxonomy" id="270547"/>
    <lineage>
        <taxon>Eukaryota</taxon>
        <taxon>Metazoa</taxon>
        <taxon>Chordata</taxon>
        <taxon>Craniata</taxon>
        <taxon>Vertebrata</taxon>
        <taxon>Euteleostomi</taxon>
        <taxon>Actinopterygii</taxon>
        <taxon>Neopterygii</taxon>
        <taxon>Teleostei</taxon>
        <taxon>Neoteleostei</taxon>
        <taxon>Acanthomorphata</taxon>
        <taxon>Carangaria</taxon>
        <taxon>Carangaria incertae sedis</taxon>
        <taxon>Centropomidae</taxon>
        <taxon>Lates</taxon>
    </lineage>
</organism>